<evidence type="ECO:0000313" key="4">
    <source>
        <dbReference type="EMBL" id="MEC4295514.1"/>
    </source>
</evidence>
<dbReference type="PANTHER" id="PTHR30466:SF1">
    <property type="entry name" value="FMN REDUCTASE (NADH) RUTF"/>
    <property type="match status" value="1"/>
</dbReference>
<accession>A0ABU6J0C6</accession>
<dbReference type="SUPFAM" id="SSF57802">
    <property type="entry name" value="Rubredoxin-like"/>
    <property type="match status" value="1"/>
</dbReference>
<dbReference type="InterPro" id="IPR012349">
    <property type="entry name" value="Split_barrel_FMN-bd"/>
</dbReference>
<comment type="caution">
    <text evidence="4">The sequence shown here is derived from an EMBL/GenBank/DDBJ whole genome shotgun (WGS) entry which is preliminary data.</text>
</comment>
<dbReference type="Pfam" id="PF21349">
    <property type="entry name" value="RUBY_RBDX"/>
    <property type="match status" value="1"/>
</dbReference>
<feature type="domain" description="Rubredoxin-like" evidence="3">
    <location>
        <begin position="190"/>
        <end position="228"/>
    </location>
</feature>
<protein>
    <submittedName>
        <fullName evidence="4">Flavin reductase</fullName>
    </submittedName>
</protein>
<dbReference type="InterPro" id="IPR050268">
    <property type="entry name" value="NADH-dep_flavin_reductase"/>
</dbReference>
<dbReference type="SUPFAM" id="SSF50475">
    <property type="entry name" value="FMN-binding split barrel"/>
    <property type="match status" value="1"/>
</dbReference>
<dbReference type="InterPro" id="IPR048574">
    <property type="entry name" value="RUBY_RBDX"/>
</dbReference>
<evidence type="ECO:0000256" key="1">
    <source>
        <dbReference type="ARBA" id="ARBA00001965"/>
    </source>
</evidence>
<dbReference type="InterPro" id="IPR024934">
    <property type="entry name" value="Rubredoxin-like_dom"/>
</dbReference>
<sequence length="230" mass="24250">MIDRKAFRTLSSGLYLITAKAGESRCGCVVNTLTQVASEPATLAVSLNKENATTGAIRESGRFAATVLAQTAPMELVGTFGFHTSTDIDKFEACTTETDGAEVPYVTEHGLARFSVAVTETVDVGSHYLFVGVVEEAEVLDAGDPLTYAYYHAVKGGKTPPKAATYNGGDEASPAGVTETAAGEPAAGKKIAWRCTICGYIEEGYPEGLPEGYMCPICGAGRDLFERIEL</sequence>
<dbReference type="RefSeq" id="WP_326440676.1">
    <property type="nucleotide sequence ID" value="NZ_JAYMFH010000014.1"/>
</dbReference>
<keyword evidence="2" id="KW-0560">Oxidoreductase</keyword>
<dbReference type="Gene3D" id="2.30.110.10">
    <property type="entry name" value="Electron Transport, Fmn-binding Protein, Chain A"/>
    <property type="match status" value="1"/>
</dbReference>
<dbReference type="InterPro" id="IPR002563">
    <property type="entry name" value="Flavin_Rdtase-like_dom"/>
</dbReference>
<evidence type="ECO:0000313" key="5">
    <source>
        <dbReference type="Proteomes" id="UP001343724"/>
    </source>
</evidence>
<gene>
    <name evidence="4" type="ORF">VJ920_09340</name>
</gene>
<organism evidence="4 5">
    <name type="scientific">Adlercreutzia shanghongiae</name>
    <dbReference type="NCBI Taxonomy" id="3111773"/>
    <lineage>
        <taxon>Bacteria</taxon>
        <taxon>Bacillati</taxon>
        <taxon>Actinomycetota</taxon>
        <taxon>Coriobacteriia</taxon>
        <taxon>Eggerthellales</taxon>
        <taxon>Eggerthellaceae</taxon>
        <taxon>Adlercreutzia</taxon>
    </lineage>
</organism>
<dbReference type="PANTHER" id="PTHR30466">
    <property type="entry name" value="FLAVIN REDUCTASE"/>
    <property type="match status" value="1"/>
</dbReference>
<dbReference type="Proteomes" id="UP001343724">
    <property type="component" value="Unassembled WGS sequence"/>
</dbReference>
<dbReference type="Pfam" id="PF01613">
    <property type="entry name" value="Flavin_Reduct"/>
    <property type="match status" value="1"/>
</dbReference>
<evidence type="ECO:0000259" key="3">
    <source>
        <dbReference type="PROSITE" id="PS50903"/>
    </source>
</evidence>
<keyword evidence="5" id="KW-1185">Reference proteome</keyword>
<dbReference type="EMBL" id="JAYMFH010000014">
    <property type="protein sequence ID" value="MEC4295514.1"/>
    <property type="molecule type" value="Genomic_DNA"/>
</dbReference>
<evidence type="ECO:0000256" key="2">
    <source>
        <dbReference type="ARBA" id="ARBA00023002"/>
    </source>
</evidence>
<proteinExistence type="predicted"/>
<dbReference type="SMART" id="SM00903">
    <property type="entry name" value="Flavin_Reduct"/>
    <property type="match status" value="1"/>
</dbReference>
<dbReference type="Gene3D" id="2.20.28.10">
    <property type="match status" value="1"/>
</dbReference>
<comment type="cofactor">
    <cofactor evidence="1">
        <name>Fe(3+)</name>
        <dbReference type="ChEBI" id="CHEBI:29034"/>
    </cofactor>
</comment>
<dbReference type="PROSITE" id="PS50903">
    <property type="entry name" value="RUBREDOXIN_LIKE"/>
    <property type="match status" value="1"/>
</dbReference>
<name>A0ABU6J0C6_9ACTN</name>
<reference evidence="4 5" key="1">
    <citation type="submission" date="2024-01" db="EMBL/GenBank/DDBJ databases">
        <title>novel species in genus Adlercreutzia.</title>
        <authorList>
            <person name="Liu X."/>
        </authorList>
    </citation>
    <scope>NUCLEOTIDE SEQUENCE [LARGE SCALE GENOMIC DNA]</scope>
    <source>
        <strain evidence="4 5">R22</strain>
    </source>
</reference>